<evidence type="ECO:0000313" key="2">
    <source>
        <dbReference type="EMBL" id="ELT89496.1"/>
    </source>
</evidence>
<feature type="compositionally biased region" description="Polar residues" evidence="1">
    <location>
        <begin position="42"/>
        <end position="70"/>
    </location>
</feature>
<dbReference type="EMBL" id="KB311324">
    <property type="protein sequence ID" value="ELT89496.1"/>
    <property type="molecule type" value="Genomic_DNA"/>
</dbReference>
<reference evidence="3" key="3">
    <citation type="submission" date="2015-06" db="UniProtKB">
        <authorList>
            <consortium name="EnsemblMetazoa"/>
        </authorList>
    </citation>
    <scope>IDENTIFICATION</scope>
</reference>
<feature type="compositionally biased region" description="Basic and acidic residues" evidence="1">
    <location>
        <begin position="26"/>
        <end position="35"/>
    </location>
</feature>
<evidence type="ECO:0000256" key="1">
    <source>
        <dbReference type="SAM" id="MobiDB-lite"/>
    </source>
</evidence>
<keyword evidence="4" id="KW-1185">Reference proteome</keyword>
<reference evidence="2 4" key="2">
    <citation type="journal article" date="2013" name="Nature">
        <title>Insights into bilaterian evolution from three spiralian genomes.</title>
        <authorList>
            <person name="Simakov O."/>
            <person name="Marletaz F."/>
            <person name="Cho S.J."/>
            <person name="Edsinger-Gonzales E."/>
            <person name="Havlak P."/>
            <person name="Hellsten U."/>
            <person name="Kuo D.H."/>
            <person name="Larsson T."/>
            <person name="Lv J."/>
            <person name="Arendt D."/>
            <person name="Savage R."/>
            <person name="Osoegawa K."/>
            <person name="de Jong P."/>
            <person name="Grimwood J."/>
            <person name="Chapman J.A."/>
            <person name="Shapiro H."/>
            <person name="Aerts A."/>
            <person name="Otillar R.P."/>
            <person name="Terry A.Y."/>
            <person name="Boore J.L."/>
            <person name="Grigoriev I.V."/>
            <person name="Lindberg D.R."/>
            <person name="Seaver E.C."/>
            <person name="Weisblat D.A."/>
            <person name="Putnam N.H."/>
            <person name="Rokhsar D.S."/>
        </authorList>
    </citation>
    <scope>NUCLEOTIDE SEQUENCE</scope>
    <source>
        <strain evidence="2 4">I ESC-2004</strain>
    </source>
</reference>
<accession>R7TEK5</accession>
<dbReference type="HOGENOM" id="CLU_1604321_0_0_1"/>
<sequence length="166" mass="18214">MSSPYVRGRDFGRKQASGVAKRKAREAKEQREEVAISKSRKLTSFFNVSQAQGTPDSYSDSAAEAATSTLGHEPEVMQASDPVQQVSVNAPECEEELPPEPTELPGQSVLESTSRELAEDIGEWPIILDEAQKDEVLARGSEVYQHADADLSETGRLFPGETTKRY</sequence>
<dbReference type="EMBL" id="AMQN01003242">
    <property type="status" value="NOT_ANNOTATED_CDS"/>
    <property type="molecule type" value="Genomic_DNA"/>
</dbReference>
<organism evidence="2">
    <name type="scientific">Capitella teleta</name>
    <name type="common">Polychaete worm</name>
    <dbReference type="NCBI Taxonomy" id="283909"/>
    <lineage>
        <taxon>Eukaryota</taxon>
        <taxon>Metazoa</taxon>
        <taxon>Spiralia</taxon>
        <taxon>Lophotrochozoa</taxon>
        <taxon>Annelida</taxon>
        <taxon>Polychaeta</taxon>
        <taxon>Sedentaria</taxon>
        <taxon>Scolecida</taxon>
        <taxon>Capitellidae</taxon>
        <taxon>Capitella</taxon>
    </lineage>
</organism>
<evidence type="ECO:0000313" key="3">
    <source>
        <dbReference type="EnsemblMetazoa" id="CapteP196376"/>
    </source>
</evidence>
<dbReference type="Proteomes" id="UP000014760">
    <property type="component" value="Unassembled WGS sequence"/>
</dbReference>
<proteinExistence type="predicted"/>
<name>R7TEK5_CAPTE</name>
<reference evidence="4" key="1">
    <citation type="submission" date="2012-12" db="EMBL/GenBank/DDBJ databases">
        <authorList>
            <person name="Hellsten U."/>
            <person name="Grimwood J."/>
            <person name="Chapman J.A."/>
            <person name="Shapiro H."/>
            <person name="Aerts A."/>
            <person name="Otillar R.P."/>
            <person name="Terry A.Y."/>
            <person name="Boore J.L."/>
            <person name="Simakov O."/>
            <person name="Marletaz F."/>
            <person name="Cho S.-J."/>
            <person name="Edsinger-Gonzales E."/>
            <person name="Havlak P."/>
            <person name="Kuo D.-H."/>
            <person name="Larsson T."/>
            <person name="Lv J."/>
            <person name="Arendt D."/>
            <person name="Savage R."/>
            <person name="Osoegawa K."/>
            <person name="de Jong P."/>
            <person name="Lindberg D.R."/>
            <person name="Seaver E.C."/>
            <person name="Weisblat D.A."/>
            <person name="Putnam N.H."/>
            <person name="Grigoriev I.V."/>
            <person name="Rokhsar D.S."/>
        </authorList>
    </citation>
    <scope>NUCLEOTIDE SEQUENCE</scope>
    <source>
        <strain evidence="4">I ESC-2004</strain>
    </source>
</reference>
<dbReference type="EnsemblMetazoa" id="CapteT196376">
    <property type="protein sequence ID" value="CapteP196376"/>
    <property type="gene ID" value="CapteG196376"/>
</dbReference>
<dbReference type="AlphaFoldDB" id="R7TEK5"/>
<protein>
    <submittedName>
        <fullName evidence="2 3">Uncharacterized protein</fullName>
    </submittedName>
</protein>
<evidence type="ECO:0000313" key="4">
    <source>
        <dbReference type="Proteomes" id="UP000014760"/>
    </source>
</evidence>
<feature type="region of interest" description="Disordered" evidence="1">
    <location>
        <begin position="1"/>
        <end position="116"/>
    </location>
</feature>
<gene>
    <name evidence="2" type="ORF">CAPTEDRAFT_196376</name>
</gene>